<accession>A0A177AYK1</accession>
<protein>
    <submittedName>
        <fullName evidence="2">MORN repeat-containing protein 2</fullName>
    </submittedName>
</protein>
<evidence type="ECO:0000313" key="2">
    <source>
        <dbReference type="EMBL" id="OAF66453.1"/>
    </source>
</evidence>
<sequence>MVAAKAKVKSKKFATEPLNGSFLFANGDRYVGQYRNSDKSAILRHGQGLQTSASNVVYQGDWENDVMCGQGRMDFPSGDSYVGEFKENQFHDQGTYYWANGSFFTGSFQKNRLLGNGTFTTTNGQSWVGEFNCNEVLGLKLLL</sequence>
<dbReference type="Gene3D" id="2.20.110.10">
    <property type="entry name" value="Histone H3 K4-specific methyltransferase SET7/9 N-terminal domain"/>
    <property type="match status" value="1"/>
</dbReference>
<dbReference type="PANTHER" id="PTHR46917">
    <property type="entry name" value="MORN REPEAT-CONTAINING PROTEIN 2"/>
    <property type="match status" value="1"/>
</dbReference>
<reference evidence="2 3" key="1">
    <citation type="submission" date="2016-04" db="EMBL/GenBank/DDBJ databases">
        <title>The genome of Intoshia linei affirms orthonectids as highly simplified spiralians.</title>
        <authorList>
            <person name="Mikhailov K.V."/>
            <person name="Slusarev G.S."/>
            <person name="Nikitin M.A."/>
            <person name="Logacheva M.D."/>
            <person name="Penin A."/>
            <person name="Aleoshin V."/>
            <person name="Panchin Y.V."/>
        </authorList>
    </citation>
    <scope>NUCLEOTIDE SEQUENCE [LARGE SCALE GENOMIC DNA]</scope>
    <source>
        <strain evidence="2">Intl2013</strain>
        <tissue evidence="2">Whole animal</tissue>
    </source>
</reference>
<organism evidence="2 3">
    <name type="scientific">Intoshia linei</name>
    <dbReference type="NCBI Taxonomy" id="1819745"/>
    <lineage>
        <taxon>Eukaryota</taxon>
        <taxon>Metazoa</taxon>
        <taxon>Spiralia</taxon>
        <taxon>Lophotrochozoa</taxon>
        <taxon>Mesozoa</taxon>
        <taxon>Orthonectida</taxon>
        <taxon>Rhopaluridae</taxon>
        <taxon>Intoshia</taxon>
    </lineage>
</organism>
<dbReference type="OrthoDB" id="437960at2759"/>
<keyword evidence="3" id="KW-1185">Reference proteome</keyword>
<dbReference type="AlphaFoldDB" id="A0A177AYK1"/>
<dbReference type="Proteomes" id="UP000078046">
    <property type="component" value="Unassembled WGS sequence"/>
</dbReference>
<dbReference type="EMBL" id="LWCA01000928">
    <property type="protein sequence ID" value="OAF66453.1"/>
    <property type="molecule type" value="Genomic_DNA"/>
</dbReference>
<dbReference type="InterPro" id="IPR003409">
    <property type="entry name" value="MORN"/>
</dbReference>
<proteinExistence type="predicted"/>
<evidence type="ECO:0000313" key="3">
    <source>
        <dbReference type="Proteomes" id="UP000078046"/>
    </source>
</evidence>
<gene>
    <name evidence="2" type="ORF">A3Q56_05821</name>
</gene>
<dbReference type="Pfam" id="PF02493">
    <property type="entry name" value="MORN"/>
    <property type="match status" value="3"/>
</dbReference>
<comment type="caution">
    <text evidence="2">The sequence shown here is derived from an EMBL/GenBank/DDBJ whole genome shotgun (WGS) entry which is preliminary data.</text>
</comment>
<name>A0A177AYK1_9BILA</name>
<evidence type="ECO:0000256" key="1">
    <source>
        <dbReference type="ARBA" id="ARBA00022737"/>
    </source>
</evidence>
<keyword evidence="1" id="KW-0677">Repeat</keyword>
<dbReference type="InterPro" id="IPR052849">
    <property type="entry name" value="MORN_repeat_protein"/>
</dbReference>
<dbReference type="PANTHER" id="PTHR46917:SF1">
    <property type="entry name" value="MORN REPEAT-CONTAINING PROTEIN 2"/>
    <property type="match status" value="1"/>
</dbReference>
<dbReference type="SUPFAM" id="SSF82185">
    <property type="entry name" value="Histone H3 K4-specific methyltransferase SET7/9 N-terminal domain"/>
    <property type="match status" value="1"/>
</dbReference>
<dbReference type="SMART" id="SM00698">
    <property type="entry name" value="MORN"/>
    <property type="match status" value="4"/>
</dbReference>